<gene>
    <name evidence="1" type="ORF">LCGC14_0608430</name>
</gene>
<dbReference type="InterPro" id="IPR000836">
    <property type="entry name" value="PRTase_dom"/>
</dbReference>
<evidence type="ECO:0008006" key="2">
    <source>
        <dbReference type="Google" id="ProtNLM"/>
    </source>
</evidence>
<proteinExistence type="predicted"/>
<comment type="caution">
    <text evidence="1">The sequence shown here is derived from an EMBL/GenBank/DDBJ whole genome shotgun (WGS) entry which is preliminary data.</text>
</comment>
<dbReference type="GO" id="GO:0006207">
    <property type="term" value="P:'de novo' pyrimidine nucleobase biosynthetic process"/>
    <property type="evidence" value="ECO:0007669"/>
    <property type="project" value="TreeGrafter"/>
</dbReference>
<dbReference type="SUPFAM" id="SSF53271">
    <property type="entry name" value="PRTase-like"/>
    <property type="match status" value="1"/>
</dbReference>
<reference evidence="1" key="1">
    <citation type="journal article" date="2015" name="Nature">
        <title>Complex archaea that bridge the gap between prokaryotes and eukaryotes.</title>
        <authorList>
            <person name="Spang A."/>
            <person name="Saw J.H."/>
            <person name="Jorgensen S.L."/>
            <person name="Zaremba-Niedzwiedzka K."/>
            <person name="Martijn J."/>
            <person name="Lind A.E."/>
            <person name="van Eijk R."/>
            <person name="Schleper C."/>
            <person name="Guy L."/>
            <person name="Ettema T.J."/>
        </authorList>
    </citation>
    <scope>NUCLEOTIDE SEQUENCE</scope>
</reference>
<name>A0A0F9TUR4_9ZZZZ</name>
<dbReference type="PANTHER" id="PTHR46683:SF1">
    <property type="entry name" value="OROTATE PHOSPHORIBOSYLTRANSFERASE 1-RELATED"/>
    <property type="match status" value="1"/>
</dbReference>
<dbReference type="GO" id="GO:0046132">
    <property type="term" value="P:pyrimidine ribonucleoside biosynthetic process"/>
    <property type="evidence" value="ECO:0007669"/>
    <property type="project" value="TreeGrafter"/>
</dbReference>
<sequence>MSWEKHQEFYNFIIENRIIGFYKEPLKLKSGRLSNWYVNWRNIAADVFLLDKLTDFILNFIDFLKLKPDCFYGVPEGASKLGIITQFKWAKRQKNYNPGKYILSMGRGKQKEHGDPKDQFFLGVPNGNVIVLEDTTTTGGSLISTIRNLKDLNINVIAAVGLTNRNEIRDDGKSVEEVISEESIEYYAMSNALDLLPKLNPDKQFKNEIEDYFKKYGVKKIRFS</sequence>
<organism evidence="1">
    <name type="scientific">marine sediment metagenome</name>
    <dbReference type="NCBI Taxonomy" id="412755"/>
    <lineage>
        <taxon>unclassified sequences</taxon>
        <taxon>metagenomes</taxon>
        <taxon>ecological metagenomes</taxon>
    </lineage>
</organism>
<dbReference type="PANTHER" id="PTHR46683">
    <property type="entry name" value="OROTATE PHOSPHORIBOSYLTRANSFERASE 1-RELATED"/>
    <property type="match status" value="1"/>
</dbReference>
<evidence type="ECO:0000313" key="1">
    <source>
        <dbReference type="EMBL" id="KKN52846.1"/>
    </source>
</evidence>
<dbReference type="GO" id="GO:0004588">
    <property type="term" value="F:orotate phosphoribosyltransferase activity"/>
    <property type="evidence" value="ECO:0007669"/>
    <property type="project" value="TreeGrafter"/>
</dbReference>
<dbReference type="Gene3D" id="3.40.50.2020">
    <property type="match status" value="1"/>
</dbReference>
<dbReference type="CDD" id="cd06223">
    <property type="entry name" value="PRTases_typeI"/>
    <property type="match status" value="1"/>
</dbReference>
<protein>
    <recommendedName>
        <fullName evidence="2">Orotate phosphoribosyltransferase</fullName>
    </recommendedName>
</protein>
<dbReference type="GO" id="GO:0006221">
    <property type="term" value="P:pyrimidine nucleotide biosynthetic process"/>
    <property type="evidence" value="ECO:0007669"/>
    <property type="project" value="TreeGrafter"/>
</dbReference>
<dbReference type="AlphaFoldDB" id="A0A0F9TUR4"/>
<dbReference type="GO" id="GO:0005737">
    <property type="term" value="C:cytoplasm"/>
    <property type="evidence" value="ECO:0007669"/>
    <property type="project" value="TreeGrafter"/>
</dbReference>
<dbReference type="InterPro" id="IPR029057">
    <property type="entry name" value="PRTase-like"/>
</dbReference>
<dbReference type="EMBL" id="LAZR01001002">
    <property type="protein sequence ID" value="KKN52846.1"/>
    <property type="molecule type" value="Genomic_DNA"/>
</dbReference>
<accession>A0A0F9TUR4</accession>